<dbReference type="PANTHER" id="PTHR46238">
    <property type="entry name" value="REVERSE TRANSCRIPTASE DOMAIN-CONTAINING PROTEIN"/>
    <property type="match status" value="1"/>
</dbReference>
<proteinExistence type="predicted"/>
<evidence type="ECO:0000256" key="1">
    <source>
        <dbReference type="SAM" id="MobiDB-lite"/>
    </source>
</evidence>
<protein>
    <submittedName>
        <fullName evidence="2">Uncharacterized protein</fullName>
    </submittedName>
</protein>
<dbReference type="EMBL" id="JACXVP010000010">
    <property type="protein sequence ID" value="KAG5582964.1"/>
    <property type="molecule type" value="Genomic_DNA"/>
</dbReference>
<feature type="region of interest" description="Disordered" evidence="1">
    <location>
        <begin position="50"/>
        <end position="72"/>
    </location>
</feature>
<dbReference type="Proteomes" id="UP000824120">
    <property type="component" value="Chromosome 10"/>
</dbReference>
<dbReference type="PANTHER" id="PTHR46238:SF8">
    <property type="entry name" value="ENDONUCLEASE_EXONUCLEASE_PHOSPHATASE DOMAIN-CONTAINING PROTEIN"/>
    <property type="match status" value="1"/>
</dbReference>
<sequence length="204" mass="23487">MHVTGISSCRLVDVSNISTSTCTRSLFASIVVATFERAVRYTTTHATSVANSSSLDVPSERQATSPYESGADAPVRRCEGLVVEGTRRGRGRPKKYWGEVIRQDLAQLHLTEDMTLDRKEWRSRIKVEDILYYIRIYQKPVAASLQELVRLLVIGEHFSVLHFRQQHFPMPMHTAPRHILPASCNRRWYALMRIHRCIDRHNKD</sequence>
<organism evidence="2 3">
    <name type="scientific">Solanum commersonii</name>
    <name type="common">Commerson's wild potato</name>
    <name type="synonym">Commerson's nightshade</name>
    <dbReference type="NCBI Taxonomy" id="4109"/>
    <lineage>
        <taxon>Eukaryota</taxon>
        <taxon>Viridiplantae</taxon>
        <taxon>Streptophyta</taxon>
        <taxon>Embryophyta</taxon>
        <taxon>Tracheophyta</taxon>
        <taxon>Spermatophyta</taxon>
        <taxon>Magnoliopsida</taxon>
        <taxon>eudicotyledons</taxon>
        <taxon>Gunneridae</taxon>
        <taxon>Pentapetalae</taxon>
        <taxon>asterids</taxon>
        <taxon>lamiids</taxon>
        <taxon>Solanales</taxon>
        <taxon>Solanaceae</taxon>
        <taxon>Solanoideae</taxon>
        <taxon>Solaneae</taxon>
        <taxon>Solanum</taxon>
    </lineage>
</organism>
<accession>A0A9J5X6S5</accession>
<evidence type="ECO:0000313" key="2">
    <source>
        <dbReference type="EMBL" id="KAG5582964.1"/>
    </source>
</evidence>
<comment type="caution">
    <text evidence="2">The sequence shown here is derived from an EMBL/GenBank/DDBJ whole genome shotgun (WGS) entry which is preliminary data.</text>
</comment>
<dbReference type="OrthoDB" id="1302702at2759"/>
<keyword evidence="3" id="KW-1185">Reference proteome</keyword>
<name>A0A9J5X6S5_SOLCO</name>
<evidence type="ECO:0000313" key="3">
    <source>
        <dbReference type="Proteomes" id="UP000824120"/>
    </source>
</evidence>
<feature type="compositionally biased region" description="Polar residues" evidence="1">
    <location>
        <begin position="50"/>
        <end position="67"/>
    </location>
</feature>
<gene>
    <name evidence="2" type="ORF">H5410_053591</name>
</gene>
<reference evidence="2 3" key="1">
    <citation type="submission" date="2020-09" db="EMBL/GenBank/DDBJ databases">
        <title>De no assembly of potato wild relative species, Solanum commersonii.</title>
        <authorList>
            <person name="Cho K."/>
        </authorList>
    </citation>
    <scope>NUCLEOTIDE SEQUENCE [LARGE SCALE GENOMIC DNA]</scope>
    <source>
        <strain evidence="2">LZ3.2</strain>
        <tissue evidence="2">Leaf</tissue>
    </source>
</reference>
<dbReference type="AlphaFoldDB" id="A0A9J5X6S5"/>